<dbReference type="AlphaFoldDB" id="B9TKW4"/>
<dbReference type="InParanoid" id="B9TKW4"/>
<organism evidence="1 2">
    <name type="scientific">Ricinus communis</name>
    <name type="common">Castor bean</name>
    <dbReference type="NCBI Taxonomy" id="3988"/>
    <lineage>
        <taxon>Eukaryota</taxon>
        <taxon>Viridiplantae</taxon>
        <taxon>Streptophyta</taxon>
        <taxon>Embryophyta</taxon>
        <taxon>Tracheophyta</taxon>
        <taxon>Spermatophyta</taxon>
        <taxon>Magnoliopsida</taxon>
        <taxon>eudicotyledons</taxon>
        <taxon>Gunneridae</taxon>
        <taxon>Pentapetalae</taxon>
        <taxon>rosids</taxon>
        <taxon>fabids</taxon>
        <taxon>Malpighiales</taxon>
        <taxon>Euphorbiaceae</taxon>
        <taxon>Acalyphoideae</taxon>
        <taxon>Acalypheae</taxon>
        <taxon>Ricinus</taxon>
    </lineage>
</organism>
<keyword evidence="2" id="KW-1185">Reference proteome</keyword>
<gene>
    <name evidence="1" type="ORF">RCOM_1811470</name>
</gene>
<reference evidence="2" key="1">
    <citation type="journal article" date="2010" name="Nat. Biotechnol.">
        <title>Draft genome sequence of the oilseed species Ricinus communis.</title>
        <authorList>
            <person name="Chan A.P."/>
            <person name="Crabtree J."/>
            <person name="Zhao Q."/>
            <person name="Lorenzi H."/>
            <person name="Orvis J."/>
            <person name="Puiu D."/>
            <person name="Melake-Berhan A."/>
            <person name="Jones K.M."/>
            <person name="Redman J."/>
            <person name="Chen G."/>
            <person name="Cahoon E.B."/>
            <person name="Gedil M."/>
            <person name="Stanke M."/>
            <person name="Haas B.J."/>
            <person name="Wortman J.R."/>
            <person name="Fraser-Liggett C.M."/>
            <person name="Ravel J."/>
            <person name="Rabinowicz P.D."/>
        </authorList>
    </citation>
    <scope>NUCLEOTIDE SEQUENCE [LARGE SCALE GENOMIC DNA]</scope>
    <source>
        <strain evidence="2">cv. Hale</strain>
    </source>
</reference>
<name>B9TKW4_RICCO</name>
<proteinExistence type="predicted"/>
<dbReference type="EMBL" id="EQ985798">
    <property type="protein sequence ID" value="EEF23500.1"/>
    <property type="molecule type" value="Genomic_DNA"/>
</dbReference>
<accession>B9TKW4</accession>
<protein>
    <submittedName>
        <fullName evidence="1">Uncharacterized protein</fullName>
    </submittedName>
</protein>
<feature type="non-terminal residue" evidence="1">
    <location>
        <position position="1"/>
    </location>
</feature>
<dbReference type="Proteomes" id="UP000008311">
    <property type="component" value="Unassembled WGS sequence"/>
</dbReference>
<evidence type="ECO:0000313" key="1">
    <source>
        <dbReference type="EMBL" id="EEF23500.1"/>
    </source>
</evidence>
<sequence length="90" mass="9907">YPNRICSTRSFGASCPSCKSTKFYLPTHIGLCFSTHAGLCSLTPTRVLSAAHFIELPGSIHDEPSSPKQLQPPYAKSTRSYPISYPFRIS</sequence>
<evidence type="ECO:0000313" key="2">
    <source>
        <dbReference type="Proteomes" id="UP000008311"/>
    </source>
</evidence>